<organism evidence="1">
    <name type="scientific">termite gut metagenome</name>
    <dbReference type="NCBI Taxonomy" id="433724"/>
    <lineage>
        <taxon>unclassified sequences</taxon>
        <taxon>metagenomes</taxon>
        <taxon>organismal metagenomes</taxon>
    </lineage>
</organism>
<sequence>MYRKVQYVLFNIFQVRQSWLQIPIPIIKRNKNICFTLSINPPMFKSQPDFMQISIDFHG</sequence>
<dbReference type="AlphaFoldDB" id="A0A5J4T0R1"/>
<gene>
    <name evidence="1" type="ORF">EZS27_000833</name>
</gene>
<accession>A0A5J4T0R1</accession>
<dbReference type="EMBL" id="SNRY01000008">
    <property type="protein sequence ID" value="KAA6351884.1"/>
    <property type="molecule type" value="Genomic_DNA"/>
</dbReference>
<evidence type="ECO:0000313" key="1">
    <source>
        <dbReference type="EMBL" id="KAA6351884.1"/>
    </source>
</evidence>
<comment type="caution">
    <text evidence="1">The sequence shown here is derived from an EMBL/GenBank/DDBJ whole genome shotgun (WGS) entry which is preliminary data.</text>
</comment>
<proteinExistence type="predicted"/>
<protein>
    <submittedName>
        <fullName evidence="1">Uncharacterized protein</fullName>
    </submittedName>
</protein>
<reference evidence="1" key="1">
    <citation type="submission" date="2019-03" db="EMBL/GenBank/DDBJ databases">
        <title>Single cell metagenomics reveals metabolic interactions within the superorganism composed of flagellate Streblomastix strix and complex community of Bacteroidetes bacteria on its surface.</title>
        <authorList>
            <person name="Treitli S.C."/>
            <person name="Kolisko M."/>
            <person name="Husnik F."/>
            <person name="Keeling P."/>
            <person name="Hampl V."/>
        </authorList>
    </citation>
    <scope>NUCLEOTIDE SEQUENCE</scope>
    <source>
        <strain evidence="1">STM</strain>
    </source>
</reference>
<name>A0A5J4T0R1_9ZZZZ</name>